<comment type="caution">
    <text evidence="1">The sequence shown here is derived from an EMBL/GenBank/DDBJ whole genome shotgun (WGS) entry which is preliminary data.</text>
</comment>
<protein>
    <submittedName>
        <fullName evidence="1">Uncharacterized protein</fullName>
    </submittedName>
</protein>
<organism evidence="1 2">
    <name type="scientific">Rotaria magnacalcarata</name>
    <dbReference type="NCBI Taxonomy" id="392030"/>
    <lineage>
        <taxon>Eukaryota</taxon>
        <taxon>Metazoa</taxon>
        <taxon>Spiralia</taxon>
        <taxon>Gnathifera</taxon>
        <taxon>Rotifera</taxon>
        <taxon>Eurotatoria</taxon>
        <taxon>Bdelloidea</taxon>
        <taxon>Philodinida</taxon>
        <taxon>Philodinidae</taxon>
        <taxon>Rotaria</taxon>
    </lineage>
</organism>
<evidence type="ECO:0000313" key="1">
    <source>
        <dbReference type="EMBL" id="CAF4683504.1"/>
    </source>
</evidence>
<name>A0A821HDT3_9BILA</name>
<evidence type="ECO:0000313" key="2">
    <source>
        <dbReference type="Proteomes" id="UP000663866"/>
    </source>
</evidence>
<dbReference type="AlphaFoldDB" id="A0A821HDT3"/>
<accession>A0A821HDT3</accession>
<keyword evidence="2" id="KW-1185">Reference proteome</keyword>
<feature type="non-terminal residue" evidence="1">
    <location>
        <position position="35"/>
    </location>
</feature>
<sequence>MLLQQLKQKPYLIPPNVKLFVPTEYRKDVDNDNKI</sequence>
<gene>
    <name evidence="1" type="ORF">OVN521_LOCUS47816</name>
</gene>
<dbReference type="EMBL" id="CAJOBG010095928">
    <property type="protein sequence ID" value="CAF4683504.1"/>
    <property type="molecule type" value="Genomic_DNA"/>
</dbReference>
<proteinExistence type="predicted"/>
<reference evidence="1" key="1">
    <citation type="submission" date="2021-02" db="EMBL/GenBank/DDBJ databases">
        <authorList>
            <person name="Nowell W R."/>
        </authorList>
    </citation>
    <scope>NUCLEOTIDE SEQUENCE</scope>
</reference>
<dbReference type="Proteomes" id="UP000663866">
    <property type="component" value="Unassembled WGS sequence"/>
</dbReference>